<evidence type="ECO:0000313" key="1">
    <source>
        <dbReference type="EMBL" id="OKV04989.1"/>
    </source>
</evidence>
<dbReference type="PANTHER" id="PTHR43628:SF1">
    <property type="entry name" value="CHITIN SYNTHASE REGULATORY FACTOR 2-RELATED"/>
    <property type="match status" value="1"/>
</dbReference>
<dbReference type="InterPro" id="IPR052945">
    <property type="entry name" value="Mitotic_Regulator"/>
</dbReference>
<dbReference type="EMBL" id="LRKC01000169">
    <property type="protein sequence ID" value="OKV04989.1"/>
    <property type="molecule type" value="Genomic_DNA"/>
</dbReference>
<evidence type="ECO:0000313" key="2">
    <source>
        <dbReference type="Proteomes" id="UP000185794"/>
    </source>
</evidence>
<sequence length="145" mass="16089">MKASGRENSWGIAAARYMVGVMYYRGQGVEKNYTHSFSWFMKSLNGAGREKASRACYFIGSQYLSGHGVTQNNDLAVAWFYLAAKLGLPEAIEYISGIEKQFSAEMLKPARIEANRINAKHYLVQIPFPELLAESAAEVVVKGAK</sequence>
<dbReference type="Gene3D" id="1.25.40.10">
    <property type="entry name" value="Tetratricopeptide repeat domain"/>
    <property type="match status" value="1"/>
</dbReference>
<comment type="caution">
    <text evidence="1">The sequence shown here is derived from an EMBL/GenBank/DDBJ whole genome shotgun (WGS) entry which is preliminary data.</text>
</comment>
<dbReference type="SMART" id="SM00671">
    <property type="entry name" value="SEL1"/>
    <property type="match status" value="2"/>
</dbReference>
<protein>
    <submittedName>
        <fullName evidence="1">Uncharacterized protein</fullName>
    </submittedName>
</protein>
<proteinExistence type="predicted"/>
<dbReference type="InterPro" id="IPR011990">
    <property type="entry name" value="TPR-like_helical_dom_sf"/>
</dbReference>
<dbReference type="PANTHER" id="PTHR43628">
    <property type="entry name" value="ACTIVATOR OF C KINASE PROTEIN 1-RELATED"/>
    <property type="match status" value="1"/>
</dbReference>
<organism evidence="1 2">
    <name type="scientific">Escherichia coli</name>
    <dbReference type="NCBI Taxonomy" id="562"/>
    <lineage>
        <taxon>Bacteria</taxon>
        <taxon>Pseudomonadati</taxon>
        <taxon>Pseudomonadota</taxon>
        <taxon>Gammaproteobacteria</taxon>
        <taxon>Enterobacterales</taxon>
        <taxon>Enterobacteriaceae</taxon>
        <taxon>Escherichia</taxon>
    </lineage>
</organism>
<accession>A0A1Q6BES7</accession>
<reference evidence="1 2" key="1">
    <citation type="journal article" date="2017" name="Front. Cell. Infect. Microbiol.">
        <title>Chaperone-usher pili loci of human colonization factor-negative enterotoxigenic Escherichia coli.</title>
        <authorList>
            <person name="Del Canto F."/>
            <person name="Vidal R."/>
            <person name="Stine O.C."/>
            <person name="Pop M."/>
        </authorList>
    </citation>
    <scope>NUCLEOTIDE SEQUENCE [LARGE SCALE GENOMIC DNA]</scope>
    <source>
        <strain evidence="1 2">700324</strain>
    </source>
</reference>
<dbReference type="RefSeq" id="WP_000647634.1">
    <property type="nucleotide sequence ID" value="NZ_CAIZFD010000002.1"/>
</dbReference>
<dbReference type="Pfam" id="PF08238">
    <property type="entry name" value="Sel1"/>
    <property type="match status" value="2"/>
</dbReference>
<dbReference type="InterPro" id="IPR006597">
    <property type="entry name" value="Sel1-like"/>
</dbReference>
<dbReference type="Proteomes" id="UP000185794">
    <property type="component" value="Unassembled WGS sequence"/>
</dbReference>
<name>A0A1Q6BES7_ECOLX</name>
<dbReference type="AlphaFoldDB" id="A0A1Q6BES7"/>
<dbReference type="SUPFAM" id="SSF81901">
    <property type="entry name" value="HCP-like"/>
    <property type="match status" value="1"/>
</dbReference>
<gene>
    <name evidence="1" type="ORF">AWP47_27215</name>
</gene>